<evidence type="ECO:0000256" key="2">
    <source>
        <dbReference type="ARBA" id="ARBA00022475"/>
    </source>
</evidence>
<comment type="subcellular location">
    <subcellularLocation>
        <location evidence="1">Cell inner membrane</location>
    </subcellularLocation>
</comment>
<evidence type="ECO:0000313" key="7">
    <source>
        <dbReference type="EMBL" id="KPL83874.1"/>
    </source>
</evidence>
<gene>
    <name evidence="7" type="ORF">SE15_01155</name>
</gene>
<dbReference type="GO" id="GO:0016746">
    <property type="term" value="F:acyltransferase activity"/>
    <property type="evidence" value="ECO:0007669"/>
    <property type="project" value="UniProtKB-KW"/>
</dbReference>
<evidence type="ECO:0000256" key="3">
    <source>
        <dbReference type="ARBA" id="ARBA00022519"/>
    </source>
</evidence>
<dbReference type="EMBL" id="LGKO01000002">
    <property type="protein sequence ID" value="KPL83874.1"/>
    <property type="molecule type" value="Genomic_DNA"/>
</dbReference>
<organism evidence="7 8">
    <name type="scientific">Thermanaerothrix daxensis</name>
    <dbReference type="NCBI Taxonomy" id="869279"/>
    <lineage>
        <taxon>Bacteria</taxon>
        <taxon>Bacillati</taxon>
        <taxon>Chloroflexota</taxon>
        <taxon>Anaerolineae</taxon>
        <taxon>Anaerolineales</taxon>
        <taxon>Anaerolineaceae</taxon>
        <taxon>Thermanaerothrix</taxon>
    </lineage>
</organism>
<keyword evidence="2" id="KW-1003">Cell membrane</keyword>
<dbReference type="Proteomes" id="UP000050544">
    <property type="component" value="Unassembled WGS sequence"/>
</dbReference>
<dbReference type="GO" id="GO:0005886">
    <property type="term" value="C:plasma membrane"/>
    <property type="evidence" value="ECO:0007669"/>
    <property type="project" value="UniProtKB-SubCell"/>
</dbReference>
<dbReference type="OrthoDB" id="9801955at2"/>
<dbReference type="PANTHER" id="PTHR30606:SF9">
    <property type="entry name" value="LIPID A BIOSYNTHESIS LAUROYLTRANSFERASE"/>
    <property type="match status" value="1"/>
</dbReference>
<dbReference type="AlphaFoldDB" id="A0A0N8GQJ5"/>
<sequence length="302" mass="33836">MNLLQSLLYSRLAVVLGLGISQSLPPSLGYRIADLGAALVAARSQSAIVRAIYVNQWVVRGGNLTHSEMRKLTRKILRLHARNLYIYFHTLNRPQEVLERVSFSPEFQVLFDRLLQEGGPALIVTPHLSNFDLAGRALALRGLRFQVLSYPQPPGAYRWQNRLRRESGIEVTPISMSALQQARARLQNGGVVLTGIDRPVSETRYFPRFFGRPAPLPVFHVRLALQLNLPIILVACVGVGDGRYAVVARPPVPMQPAETLERSLLQNAEAVLHEAEVLIRQVPDQWAMFYPVWPEVASVLPF</sequence>
<dbReference type="STRING" id="869279.SE15_01155"/>
<dbReference type="GO" id="GO:0009247">
    <property type="term" value="P:glycolipid biosynthetic process"/>
    <property type="evidence" value="ECO:0007669"/>
    <property type="project" value="UniProtKB-ARBA"/>
</dbReference>
<proteinExistence type="predicted"/>
<evidence type="ECO:0000256" key="1">
    <source>
        <dbReference type="ARBA" id="ARBA00004533"/>
    </source>
</evidence>
<reference evidence="7 8" key="1">
    <citation type="submission" date="2015-07" db="EMBL/GenBank/DDBJ databases">
        <title>Whole genome sequence of Thermanaerothrix daxensis DSM 23592.</title>
        <authorList>
            <person name="Hemp J."/>
            <person name="Ward L.M."/>
            <person name="Pace L.A."/>
            <person name="Fischer W.W."/>
        </authorList>
    </citation>
    <scope>NUCLEOTIDE SEQUENCE [LARGE SCALE GENOMIC DNA]</scope>
    <source>
        <strain evidence="7 8">GNS-1</strain>
    </source>
</reference>
<keyword evidence="6" id="KW-0012">Acyltransferase</keyword>
<name>A0A0N8GQJ5_9CHLR</name>
<comment type="caution">
    <text evidence="7">The sequence shown here is derived from an EMBL/GenBank/DDBJ whole genome shotgun (WGS) entry which is preliminary data.</text>
</comment>
<keyword evidence="4" id="KW-0808">Transferase</keyword>
<dbReference type="InterPro" id="IPR004960">
    <property type="entry name" value="LipA_acyltrans"/>
</dbReference>
<evidence type="ECO:0000256" key="6">
    <source>
        <dbReference type="ARBA" id="ARBA00023315"/>
    </source>
</evidence>
<evidence type="ECO:0008006" key="9">
    <source>
        <dbReference type="Google" id="ProtNLM"/>
    </source>
</evidence>
<evidence type="ECO:0000313" key="8">
    <source>
        <dbReference type="Proteomes" id="UP000050544"/>
    </source>
</evidence>
<dbReference type="PANTHER" id="PTHR30606">
    <property type="entry name" value="LIPID A BIOSYNTHESIS LAUROYL ACYLTRANSFERASE"/>
    <property type="match status" value="1"/>
</dbReference>
<keyword evidence="8" id="KW-1185">Reference proteome</keyword>
<evidence type="ECO:0000256" key="4">
    <source>
        <dbReference type="ARBA" id="ARBA00022679"/>
    </source>
</evidence>
<keyword evidence="5" id="KW-0472">Membrane</keyword>
<protein>
    <recommendedName>
        <fullName evidence="9">Lipid A biosynthesis acyltransferase</fullName>
    </recommendedName>
</protein>
<accession>A0A0N8GQJ5</accession>
<dbReference type="RefSeq" id="WP_054520269.1">
    <property type="nucleotide sequence ID" value="NZ_LGKO01000002.1"/>
</dbReference>
<dbReference type="CDD" id="cd07984">
    <property type="entry name" value="LPLAT_LABLAT-like"/>
    <property type="match status" value="1"/>
</dbReference>
<evidence type="ECO:0000256" key="5">
    <source>
        <dbReference type="ARBA" id="ARBA00023136"/>
    </source>
</evidence>
<keyword evidence="3" id="KW-0997">Cell inner membrane</keyword>
<dbReference type="Pfam" id="PF03279">
    <property type="entry name" value="Lip_A_acyltrans"/>
    <property type="match status" value="1"/>
</dbReference>